<evidence type="ECO:0000256" key="8">
    <source>
        <dbReference type="SAM" id="MobiDB-lite"/>
    </source>
</evidence>
<feature type="domain" description="Ig-like" evidence="9">
    <location>
        <begin position="2794"/>
        <end position="2852"/>
    </location>
</feature>
<dbReference type="Gene3D" id="1.20.58.60">
    <property type="match status" value="4"/>
</dbReference>
<evidence type="ECO:0000313" key="11">
    <source>
        <dbReference type="Proteomes" id="UP000318571"/>
    </source>
</evidence>
<dbReference type="FunFam" id="2.60.40.10:FF:000345">
    <property type="entry name" value="Muscle M-line assembly protein unc-89"/>
    <property type="match status" value="1"/>
</dbReference>
<feature type="domain" description="Ig-like" evidence="9">
    <location>
        <begin position="1507"/>
        <end position="1583"/>
    </location>
</feature>
<dbReference type="SUPFAM" id="SSF48726">
    <property type="entry name" value="Immunoglobulin"/>
    <property type="match status" value="7"/>
</dbReference>
<evidence type="ECO:0000256" key="5">
    <source>
        <dbReference type="ARBA" id="ARBA00023157"/>
    </source>
</evidence>
<dbReference type="SMART" id="SM00409">
    <property type="entry name" value="IG"/>
    <property type="match status" value="6"/>
</dbReference>
<evidence type="ECO:0000256" key="1">
    <source>
        <dbReference type="ARBA" id="ARBA00004204"/>
    </source>
</evidence>
<feature type="region of interest" description="Disordered" evidence="8">
    <location>
        <begin position="1"/>
        <end position="29"/>
    </location>
</feature>
<evidence type="ECO:0000256" key="4">
    <source>
        <dbReference type="ARBA" id="ARBA00022737"/>
    </source>
</evidence>
<dbReference type="PROSITE" id="PS50835">
    <property type="entry name" value="IG_LIKE"/>
    <property type="match status" value="7"/>
</dbReference>
<comment type="subcellular location">
    <subcellularLocation>
        <location evidence="1">Cytoplasm</location>
        <location evidence="1">Myofibril</location>
        <location evidence="1">Sarcomere</location>
    </subcellularLocation>
</comment>
<feature type="domain" description="Ig-like" evidence="9">
    <location>
        <begin position="1729"/>
        <end position="1812"/>
    </location>
</feature>
<feature type="region of interest" description="Disordered" evidence="8">
    <location>
        <begin position="2127"/>
        <end position="2516"/>
    </location>
</feature>
<feature type="compositionally biased region" description="Polar residues" evidence="8">
    <location>
        <begin position="2678"/>
        <end position="2700"/>
    </location>
</feature>
<feature type="domain" description="Ig-like" evidence="9">
    <location>
        <begin position="1296"/>
        <end position="1384"/>
    </location>
</feature>
<evidence type="ECO:0000256" key="6">
    <source>
        <dbReference type="ARBA" id="ARBA00023319"/>
    </source>
</evidence>
<feature type="region of interest" description="Disordered" evidence="8">
    <location>
        <begin position="1992"/>
        <end position="2016"/>
    </location>
</feature>
<feature type="region of interest" description="Disordered" evidence="8">
    <location>
        <begin position="2531"/>
        <end position="2550"/>
    </location>
</feature>
<dbReference type="Pfam" id="PF07679">
    <property type="entry name" value="I-set"/>
    <property type="match status" value="7"/>
</dbReference>
<dbReference type="CDD" id="cd00096">
    <property type="entry name" value="Ig"/>
    <property type="match status" value="1"/>
</dbReference>
<evidence type="ECO:0000256" key="2">
    <source>
        <dbReference type="ARBA" id="ARBA00006692"/>
    </source>
</evidence>
<feature type="compositionally biased region" description="Basic residues" evidence="8">
    <location>
        <begin position="1869"/>
        <end position="1878"/>
    </location>
</feature>
<dbReference type="InterPro" id="IPR003598">
    <property type="entry name" value="Ig_sub2"/>
</dbReference>
<keyword evidence="5" id="KW-1015">Disulfide bond</keyword>
<keyword evidence="4" id="KW-0677">Repeat</keyword>
<dbReference type="SMART" id="SM00408">
    <property type="entry name" value="IGc2"/>
    <property type="match status" value="7"/>
</dbReference>
<feature type="compositionally biased region" description="Polar residues" evidence="8">
    <location>
        <begin position="2283"/>
        <end position="2293"/>
    </location>
</feature>
<feature type="compositionally biased region" description="Basic and acidic residues" evidence="8">
    <location>
        <begin position="2250"/>
        <end position="2260"/>
    </location>
</feature>
<dbReference type="InterPro" id="IPR018159">
    <property type="entry name" value="Spectrin/alpha-actinin"/>
</dbReference>
<dbReference type="FunFam" id="2.60.40.10:FF:000080">
    <property type="entry name" value="Myosin light chain kinase, smooth muscle"/>
    <property type="match status" value="1"/>
</dbReference>
<feature type="compositionally biased region" description="Polar residues" evidence="8">
    <location>
        <begin position="2172"/>
        <end position="2192"/>
    </location>
</feature>
<proteinExistence type="inferred from homology"/>
<dbReference type="Gene3D" id="2.60.40.10">
    <property type="entry name" value="Immunoglobulins"/>
    <property type="match status" value="7"/>
</dbReference>
<dbReference type="FunFam" id="2.60.40.10:FF:000425">
    <property type="entry name" value="Myosin light chain kinase"/>
    <property type="match status" value="4"/>
</dbReference>
<comment type="similarity">
    <text evidence="2">Belongs to the protein kinase superfamily. CAMK Ser/Thr protein kinase family.</text>
</comment>
<dbReference type="InterPro" id="IPR013098">
    <property type="entry name" value="Ig_I-set"/>
</dbReference>
<dbReference type="SUPFAM" id="SSF46966">
    <property type="entry name" value="Spectrin repeat"/>
    <property type="match status" value="3"/>
</dbReference>
<dbReference type="EMBL" id="VCGU01000458">
    <property type="protein sequence ID" value="TRY63332.1"/>
    <property type="molecule type" value="Genomic_DNA"/>
</dbReference>
<dbReference type="SMART" id="SM00150">
    <property type="entry name" value="SPEC"/>
    <property type="match status" value="3"/>
</dbReference>
<evidence type="ECO:0000313" key="10">
    <source>
        <dbReference type="EMBL" id="TRY63332.1"/>
    </source>
</evidence>
<dbReference type="Proteomes" id="UP000318571">
    <property type="component" value="Chromosome 10"/>
</dbReference>
<keyword evidence="11" id="KW-1185">Reference proteome</keyword>
<dbReference type="InterPro" id="IPR013783">
    <property type="entry name" value="Ig-like_fold"/>
</dbReference>
<dbReference type="InterPro" id="IPR003599">
    <property type="entry name" value="Ig_sub"/>
</dbReference>
<dbReference type="GO" id="GO:0030017">
    <property type="term" value="C:sarcomere"/>
    <property type="evidence" value="ECO:0007669"/>
    <property type="project" value="UniProtKB-SubCell"/>
</dbReference>
<feature type="region of interest" description="Disordered" evidence="8">
    <location>
        <begin position="2637"/>
        <end position="2730"/>
    </location>
</feature>
<keyword evidence="3" id="KW-0963">Cytoplasm</keyword>
<dbReference type="PANTHER" id="PTHR47633">
    <property type="entry name" value="IMMUNOGLOBULIN"/>
    <property type="match status" value="1"/>
</dbReference>
<gene>
    <name evidence="10" type="ORF">TCAL_02628</name>
</gene>
<feature type="compositionally biased region" description="Polar residues" evidence="8">
    <location>
        <begin position="2338"/>
        <end position="2352"/>
    </location>
</feature>
<accession>A0A553ND10</accession>
<reference evidence="10 11" key="1">
    <citation type="journal article" date="2018" name="Nat. Ecol. Evol.">
        <title>Genomic signatures of mitonuclear coevolution across populations of Tigriopus californicus.</title>
        <authorList>
            <person name="Barreto F.S."/>
            <person name="Watson E.T."/>
            <person name="Lima T.G."/>
            <person name="Willett C.S."/>
            <person name="Edmands S."/>
            <person name="Li W."/>
            <person name="Burton R.S."/>
        </authorList>
    </citation>
    <scope>NUCLEOTIDE SEQUENCE [LARGE SCALE GENOMIC DNA]</scope>
    <source>
        <strain evidence="10 11">San Diego</strain>
    </source>
</reference>
<evidence type="ECO:0000259" key="9">
    <source>
        <dbReference type="PROSITE" id="PS50835"/>
    </source>
</evidence>
<feature type="domain" description="Ig-like" evidence="9">
    <location>
        <begin position="1633"/>
        <end position="1721"/>
    </location>
</feature>
<dbReference type="InterPro" id="IPR007110">
    <property type="entry name" value="Ig-like_dom"/>
</dbReference>
<feature type="compositionally biased region" description="Polar residues" evidence="8">
    <location>
        <begin position="2397"/>
        <end position="2418"/>
    </location>
</feature>
<feature type="domain" description="Ig-like" evidence="9">
    <location>
        <begin position="1195"/>
        <end position="1283"/>
    </location>
</feature>
<keyword evidence="6" id="KW-0393">Immunoglobulin domain</keyword>
<evidence type="ECO:0000256" key="7">
    <source>
        <dbReference type="SAM" id="Coils"/>
    </source>
</evidence>
<feature type="coiled-coil region" evidence="7">
    <location>
        <begin position="1947"/>
        <end position="1974"/>
    </location>
</feature>
<sequence length="2859" mass="322438">MAPISLSSSNSSPEVVEGDRNDSTLSTSSKMVSTTTISTIAVQSGSTRIIIAILRAGLHITIKILDMQPGIAYIGNSFGDAAELQMAHNEVIKSLQSKQSPVEDLLRQADGMIANQKPRAEVYSAMADSLGQAWRDLNGQLEQRKTILDQNYMFQGHFQDYREVTNDLEHLCINQKIPEDHGSVEVAIKALTKGKRTMLESSVYALQEGDTLLDMLQKMKDDIIMDSRPKFMRNSFLLTIGQVELWLEELHDRRVAVTNLFECRFEALRQQLDLLRVGSDLAQLDELIREKTRALSLLKDLGCSTSTCDELIRQTMSMQNEAQHILNRCLEVVSNGKHGRMEASAQAYKLVEQAEAYQQQLDHRLGLLSRASGFFQNSQSAHYHMDQLELQIRNVDPLKHSRSALDTLESIYDTLDESIETVVKDGNDIIYQAHSSEATTGISHLLEQLKSRASNLKTMCNLKSSQVIRGGEALKSFVAKLEEFDAWIKDVVQTFLETNSNMGTSWDTSNFFLENHKDLVNKIHMKTFELEGLRGALKTIANQCSNEETKAVEERMDRCNETLTTLMQVISQRLTIAEKFVKFQKSFEQVDNEMSNMEQELRENNQADRMLFESSWIFIQQLHTQISNMGRNIIQDLDHVNEPRLDKNATISFVQDATQLLSERNALLGTHLNSLDIQAKEGQLVEEEWTMIHNEKRQSMEFSNRIDHELFPLISGDLNRPETILANLEARILQLPKQKMMSERLVQLISRVEDLWTRLPESKKPEAKELISDLRQKLKALQLLFSEYELILQMMIPFFKNYGELYHTKRNLLNQYQEGKIPNDVTDAELLAREHEAGRTSLLEILRFAKRERDSIVKKIGDQKSKHLLKADKDTLEELLDTFETDFQTAWNERKKVLTKHAKFCLFTTSLRQLSQDIHSLQETAKIRTTLGETLSSVNAANAYLQEIQPLLQDFKRRINLCEQESKSIMEQMPVHRATVKLGLDQVHERWNILHDWLDTHGQRLSSAVEYFGLLEQSENFSRDANKTLLEWSQRISSLNSKEDAHQLKLEIEKFIKIRKSSQNEIILKISGMAGHVFGDATVQKTQIIQREQEDTFDALTKLFQQVDLYITHEKSINEGIARSQRIQAEAEANIRAAKAEAEAARRAVKEAEEARKRAEEKSIKTKLTQVICHETQTDVDKEASKSSEERSLAPKFVQYLQDQALLEGGRCVLKAKITGTPEPQITWFKDGVAILGNSDYFTQNRNGECSLTIEETFVADSANWSVRASNCAGYAESHAKLTVKELKPIETPSPPKVTLPLRNHQLVEGESLELRCQFSGFPSPQISWFRDGICVDRSKNFTIGEDQGADILRIEQISLSDKGVFSAKAVNNVGQCKTEAKVEIKSVAPALMPEFEVPLENQEVVTGEAVLLECSVTGTPNPEITWFHNNRALKASGDIRFTYDGSKARLMIKHAFPKTLGHYLCKAKNSVGEATSTATIANKPIVPDTSDSEAVDAEPVRAKFKPAFRVPLNNVEVLEDKNVMLECVIVGNPAPDVMWYKDNFPLKENSNLTITSRGDHFQICMKNVSQDQGGDYKVRAINTLGECQSTCRFKILPKKKTSVSSTQTIEEVKQSKVVHTYSHSIAKDNRAPRFIKPIQSQVIDEGGSVKFDGILDGTPWPKVTWTHNGVALNTNPNLKFFQQGQKVSLMISKVEMSGTGQYACHAENEGGSSQCTAELQVQQIIVPPSFVKKLRSCHFKAGDRIIMDIEASGLPLPIVSWYKDGVLLSPSNKIQFRQHGNHFSLIVTKSTVDDSGKYSVELTSSSGQAISQCLVDVKAKPVPIQGPKEKDMVLQSRALNVLSTWKGSNKELPELLPFPFKPEESGPRKRNRGKVPKPSKFIPGEMYHSDYDTDWEGALPAKWKPCYSDAEDLYYKRVRPQLDWNRNSRRPERNPSPPCPHKWESHEEIDKLVASLKDQRTDLRKEMQSIKTSHLTENIEEMTKITIISTRSSSTQQSHNRYLKPLPSSQPLLEDGEKPKIDGIFATVFRDGHEHSEPNDETDPLEDDVKYYKSHAEVVQRPVIPIVTTSAFTPPSSITTTKPNSPCDDISFSSQSTVKQAKKTKFVGVKEKVKILEQKVEDYLSYDSEQSESRGATPVLRPEEIPGAVRVFPVPSPCHSRKSSTTRSSSADTNNWYRRFSSSPSPLTTPGMQRKWSGGTPPPMYMPSGPRHHSLTNLEPFPFKPDAPLTKPRSKIPPPPSPSKFIKGKFRDSDYHSDLEGTIPPKWTPSGAVKQPLESLGPNPQINLNTTDVENDAQFDGPNPEYFPLNPNSAPNNPSQPSSMTSSTDSQQWSTSINQQYQLFNSQSQFQRGKDGYGCSSEFSPGSTLERGGGEDRRGGVSTSACSSIDRAYWSKSKTTTETSAQSVEETTPTNTLGRYDNCRTPTNDPSFPIDSDCQNLPKKSSPKIKKRHDGYEADTDDTLKRRKSVRELASSFQEAENACPSPKPIRPNYPGSETEYDSDFESRTTSLKRSFSKLREPSFMKSRAYVPPKWAPAPGEGQSTEKSCPMTESMASTEIHRTYSCQQETRMIRFDNQLVADDSPMNTSDKIVFGQSFNAGIKSNSQELPPNPKSKRVKTIPQFFPKKFIPRISSATEPTSWTFEDQGSTQSKIKAKWAPSDSETEEPSYRKIRPNLKNQSMIESGNHQSNDSKNNSGIVHNIKVEQKNESDHRTQSHSNSYRSTDQGLRKVDPETGLLYFKYDFGYEFGLMVPQEEQSNSSALIKSMSEDLRPRVGSEVLIEMILNVGTDCNVEWRWNNQPLPDDKRRQFLSSGSKHTLVIKEVRTEDNGIYTCLVISPLTTETRSCTLTVEGETLL</sequence>
<feature type="compositionally biased region" description="Basic and acidic residues" evidence="8">
    <location>
        <begin position="2704"/>
        <end position="2716"/>
    </location>
</feature>
<feature type="compositionally biased region" description="Polar residues" evidence="8">
    <location>
        <begin position="2637"/>
        <end position="2654"/>
    </location>
</feature>
<name>A0A553ND10_TIGCA</name>
<evidence type="ECO:0000256" key="3">
    <source>
        <dbReference type="ARBA" id="ARBA00022490"/>
    </source>
</evidence>
<feature type="domain" description="Ig-like" evidence="9">
    <location>
        <begin position="1394"/>
        <end position="1482"/>
    </location>
</feature>
<feature type="compositionally biased region" description="Low complexity" evidence="8">
    <location>
        <begin position="1"/>
        <end position="12"/>
    </location>
</feature>
<feature type="compositionally biased region" description="Polar residues" evidence="8">
    <location>
        <begin position="2718"/>
        <end position="2728"/>
    </location>
</feature>
<dbReference type="STRING" id="6832.A0A553ND10"/>
<keyword evidence="7" id="KW-0175">Coiled coil</keyword>
<dbReference type="InterPro" id="IPR036179">
    <property type="entry name" value="Ig-like_dom_sf"/>
</dbReference>
<feature type="compositionally biased region" description="Low complexity" evidence="8">
    <location>
        <begin position="2311"/>
        <end position="2337"/>
    </location>
</feature>
<dbReference type="CDD" id="cd00176">
    <property type="entry name" value="SPEC"/>
    <property type="match status" value="1"/>
</dbReference>
<organism evidence="10 11">
    <name type="scientific">Tigriopus californicus</name>
    <name type="common">Marine copepod</name>
    <dbReference type="NCBI Taxonomy" id="6832"/>
    <lineage>
        <taxon>Eukaryota</taxon>
        <taxon>Metazoa</taxon>
        <taxon>Ecdysozoa</taxon>
        <taxon>Arthropoda</taxon>
        <taxon>Crustacea</taxon>
        <taxon>Multicrustacea</taxon>
        <taxon>Hexanauplia</taxon>
        <taxon>Copepoda</taxon>
        <taxon>Harpacticoida</taxon>
        <taxon>Harpacticidae</taxon>
        <taxon>Tigriopus</taxon>
    </lineage>
</organism>
<comment type="caution">
    <text evidence="10">The sequence shown here is derived from an EMBL/GenBank/DDBJ whole genome shotgun (WGS) entry which is preliminary data.</text>
</comment>
<feature type="region of interest" description="Disordered" evidence="8">
    <location>
        <begin position="1926"/>
        <end position="1947"/>
    </location>
</feature>
<protein>
    <recommendedName>
        <fullName evidence="9">Ig-like domain-containing protein</fullName>
    </recommendedName>
</protein>
<feature type="region of interest" description="Disordered" evidence="8">
    <location>
        <begin position="1857"/>
        <end position="1882"/>
    </location>
</feature>
<feature type="coiled-coil region" evidence="7">
    <location>
        <begin position="1121"/>
        <end position="1169"/>
    </location>
</feature>